<dbReference type="InterPro" id="IPR036188">
    <property type="entry name" value="FAD/NAD-bd_sf"/>
</dbReference>
<keyword evidence="2" id="KW-0560">Oxidoreductase</keyword>
<dbReference type="Gene3D" id="3.50.50.60">
    <property type="entry name" value="FAD/NAD(P)-binding domain"/>
    <property type="match status" value="1"/>
</dbReference>
<gene>
    <name evidence="7" type="ORF">NUH88_15070</name>
</gene>
<name>A0A9J7AQV2_9PROT</name>
<dbReference type="GO" id="GO:0016491">
    <property type="term" value="F:oxidoreductase activity"/>
    <property type="evidence" value="ECO:0007669"/>
    <property type="project" value="UniProtKB-KW"/>
</dbReference>
<dbReference type="InterPro" id="IPR027266">
    <property type="entry name" value="TrmE/GcvT-like"/>
</dbReference>
<dbReference type="InterPro" id="IPR013977">
    <property type="entry name" value="GcvT_C"/>
</dbReference>
<dbReference type="PANTHER" id="PTHR43757:SF2">
    <property type="entry name" value="AMINOMETHYLTRANSFERASE, MITOCHONDRIAL"/>
    <property type="match status" value="1"/>
</dbReference>
<dbReference type="Gene3D" id="3.30.70.1400">
    <property type="entry name" value="Aminomethyltransferase beta-barrel domains"/>
    <property type="match status" value="1"/>
</dbReference>
<dbReference type="InterPro" id="IPR032503">
    <property type="entry name" value="FAO_M"/>
</dbReference>
<feature type="domain" description="FAD dependent oxidoreductase" evidence="3">
    <location>
        <begin position="7"/>
        <end position="364"/>
    </location>
</feature>
<dbReference type="Pfam" id="PF01266">
    <property type="entry name" value="DAO"/>
    <property type="match status" value="1"/>
</dbReference>
<evidence type="ECO:0000259" key="5">
    <source>
        <dbReference type="Pfam" id="PF08669"/>
    </source>
</evidence>
<dbReference type="Pfam" id="PF08669">
    <property type="entry name" value="GCV_T_C"/>
    <property type="match status" value="1"/>
</dbReference>
<proteinExistence type="inferred from homology"/>
<feature type="domain" description="Aminomethyltransferase C-terminal" evidence="5">
    <location>
        <begin position="719"/>
        <end position="797"/>
    </location>
</feature>
<dbReference type="Proteomes" id="UP001060336">
    <property type="component" value="Chromosome"/>
</dbReference>
<evidence type="ECO:0000313" key="7">
    <source>
        <dbReference type="EMBL" id="UUX48724.1"/>
    </source>
</evidence>
<dbReference type="SUPFAM" id="SSF54373">
    <property type="entry name" value="FAD-linked reductases, C-terminal domain"/>
    <property type="match status" value="1"/>
</dbReference>
<protein>
    <submittedName>
        <fullName evidence="7">FAD-dependent oxidoreductase</fullName>
    </submittedName>
</protein>
<dbReference type="PROSITE" id="PS51257">
    <property type="entry name" value="PROKAR_LIPOPROTEIN"/>
    <property type="match status" value="1"/>
</dbReference>
<accession>A0A9J7AQV2</accession>
<feature type="domain" description="FAD dependent oxidoreductase central" evidence="6">
    <location>
        <begin position="367"/>
        <end position="420"/>
    </location>
</feature>
<dbReference type="Gene3D" id="3.30.9.10">
    <property type="entry name" value="D-Amino Acid Oxidase, subunit A, domain 2"/>
    <property type="match status" value="1"/>
</dbReference>
<keyword evidence="8" id="KW-1185">Reference proteome</keyword>
<dbReference type="InterPro" id="IPR006076">
    <property type="entry name" value="FAD-dep_OxRdtase"/>
</dbReference>
<dbReference type="InterPro" id="IPR028896">
    <property type="entry name" value="GcvT/YgfZ/DmdA"/>
</dbReference>
<organism evidence="7 8">
    <name type="scientific">Nisaea acidiphila</name>
    <dbReference type="NCBI Taxonomy" id="1862145"/>
    <lineage>
        <taxon>Bacteria</taxon>
        <taxon>Pseudomonadati</taxon>
        <taxon>Pseudomonadota</taxon>
        <taxon>Alphaproteobacteria</taxon>
        <taxon>Rhodospirillales</taxon>
        <taxon>Thalassobaculaceae</taxon>
        <taxon>Nisaea</taxon>
    </lineage>
</organism>
<dbReference type="InterPro" id="IPR029043">
    <property type="entry name" value="GcvT/YgfZ_C"/>
</dbReference>
<dbReference type="SUPFAM" id="SSF101790">
    <property type="entry name" value="Aminomethyltransferase beta-barrel domain"/>
    <property type="match status" value="1"/>
</dbReference>
<feature type="domain" description="GCVT N-terminal" evidence="4">
    <location>
        <begin position="423"/>
        <end position="698"/>
    </location>
</feature>
<sequence length="805" mass="88355">MKSHAQVVVIGGGVVGCSVLYHLTKLGWKDVVLVERSELTSGSTWHAAGGMHTLNSDPNVTKLQKYTIDLYKEIEEISGQATGVHLSGGIMAAGTQERVDYLKTMVAKSKYMGLDIDFISLDEVQRLHPLCDAKHFVGAVYDPNEGHIDPSGVTNAYAISARKGGAEIYRHTKVEELVAEKDGTWSVVTDKGTIRCEKVVNAGGLWAREVGRMVGLELPVLAMEHHYLITEPLDEIKALEAELPHLIDFEAEIYTRQEGQGFLLGTYEKACVPWSPHQTPWDFGHELLQPDLDRIAPSLDVAYQHFPFLANAGVKSMINGPFTFAPDGNPLVGPVPGLKNMYLACGVMAGFSQGGGVGLALAQWMIEGEPDMDVFAMDCARFGNYATKGYTYEKVKENYSRRFSITFPNEELPAGRPLRMTAIYDRLKAKNAVFGASYGLEHALWFAPEGTEPVENVTFGRSNAFGPVGAECRAVREGVGLLEISNFAKYEVTGEGAEAWLSELMTNKMPHTGRIVLTPMLNTQGKIIGDFTIAKLAENRFMIFGSGVAEMFHMRWFWDHLPESGVEIRSRCQDLVGLSIAGPKAVDLLAKVTHEDVSTAAMPFMSFREMNIGLLHAMVGRLSFTGERGYEIWVRQDSLIALYDMLVEAGAEFGLKHFGGRALNALRLEKSFAGFLREFTPDYSPFEAGLERFVDMSKNSFIGRDALAAEQAAGGGKYRLITLTIDVEEIDPIADEPIFQDGKAVGWVTSGGYGHSTGKSIALGYVPKEYAEKTDGFEVEILGKILKAHRVSEPLHDPKGALMRG</sequence>
<evidence type="ECO:0000259" key="3">
    <source>
        <dbReference type="Pfam" id="PF01266"/>
    </source>
</evidence>
<dbReference type="RefSeq" id="WP_257767226.1">
    <property type="nucleotide sequence ID" value="NZ_CP102480.1"/>
</dbReference>
<evidence type="ECO:0000256" key="2">
    <source>
        <dbReference type="ARBA" id="ARBA00023002"/>
    </source>
</evidence>
<dbReference type="Gene3D" id="2.40.30.110">
    <property type="entry name" value="Aminomethyltransferase beta-barrel domains"/>
    <property type="match status" value="1"/>
</dbReference>
<dbReference type="InterPro" id="IPR006222">
    <property type="entry name" value="GCVT_N"/>
</dbReference>
<dbReference type="Pfam" id="PF16350">
    <property type="entry name" value="FAO_M"/>
    <property type="match status" value="1"/>
</dbReference>
<evidence type="ECO:0000259" key="4">
    <source>
        <dbReference type="Pfam" id="PF01571"/>
    </source>
</evidence>
<reference evidence="7" key="1">
    <citation type="submission" date="2022-08" db="EMBL/GenBank/DDBJ databases">
        <title>Nisaea acidiphila sp. nov., isolated from a marine algal debris and emended description of the genus Nisaea Urios et al. 2008.</title>
        <authorList>
            <person name="Kwon K."/>
        </authorList>
    </citation>
    <scope>NUCLEOTIDE SEQUENCE</scope>
    <source>
        <strain evidence="7">MEBiC11861</strain>
    </source>
</reference>
<dbReference type="KEGG" id="naci:NUH88_15070"/>
<dbReference type="AlphaFoldDB" id="A0A9J7AQV2"/>
<evidence type="ECO:0000259" key="6">
    <source>
        <dbReference type="Pfam" id="PF16350"/>
    </source>
</evidence>
<evidence type="ECO:0000256" key="1">
    <source>
        <dbReference type="ARBA" id="ARBA00008609"/>
    </source>
</evidence>
<dbReference type="Pfam" id="PF01571">
    <property type="entry name" value="GCV_T"/>
    <property type="match status" value="1"/>
</dbReference>
<dbReference type="PANTHER" id="PTHR43757">
    <property type="entry name" value="AMINOMETHYLTRANSFERASE"/>
    <property type="match status" value="1"/>
</dbReference>
<dbReference type="SUPFAM" id="SSF51905">
    <property type="entry name" value="FAD/NAD(P)-binding domain"/>
    <property type="match status" value="1"/>
</dbReference>
<dbReference type="SUPFAM" id="SSF103025">
    <property type="entry name" value="Folate-binding domain"/>
    <property type="match status" value="1"/>
</dbReference>
<dbReference type="Gene3D" id="3.30.1360.120">
    <property type="entry name" value="Probable tRNA modification gtpase trme, domain 1"/>
    <property type="match status" value="1"/>
</dbReference>
<evidence type="ECO:0000313" key="8">
    <source>
        <dbReference type="Proteomes" id="UP001060336"/>
    </source>
</evidence>
<comment type="similarity">
    <text evidence="1">Belongs to the GcvT family.</text>
</comment>
<dbReference type="EMBL" id="CP102480">
    <property type="protein sequence ID" value="UUX48724.1"/>
    <property type="molecule type" value="Genomic_DNA"/>
</dbReference>